<name>A0AAD5X0T0_9FUNG</name>
<dbReference type="EMBL" id="JADGJD010001474">
    <property type="protein sequence ID" value="KAJ3041605.1"/>
    <property type="molecule type" value="Genomic_DNA"/>
</dbReference>
<evidence type="ECO:0000313" key="2">
    <source>
        <dbReference type="EMBL" id="KAJ3041605.1"/>
    </source>
</evidence>
<comment type="caution">
    <text evidence="2">The sequence shown here is derived from an EMBL/GenBank/DDBJ whole genome shotgun (WGS) entry which is preliminary data.</text>
</comment>
<gene>
    <name evidence="2" type="ORF">HK097_002226</name>
</gene>
<reference evidence="2" key="1">
    <citation type="submission" date="2020-05" db="EMBL/GenBank/DDBJ databases">
        <title>Phylogenomic resolution of chytrid fungi.</title>
        <authorList>
            <person name="Stajich J.E."/>
            <person name="Amses K."/>
            <person name="Simmons R."/>
            <person name="Seto K."/>
            <person name="Myers J."/>
            <person name="Bonds A."/>
            <person name="Quandt C.A."/>
            <person name="Barry K."/>
            <person name="Liu P."/>
            <person name="Grigoriev I."/>
            <person name="Longcore J.E."/>
            <person name="James T.Y."/>
        </authorList>
    </citation>
    <scope>NUCLEOTIDE SEQUENCE</scope>
    <source>
        <strain evidence="2">JEL0318</strain>
    </source>
</reference>
<organism evidence="2 3">
    <name type="scientific">Rhizophlyctis rosea</name>
    <dbReference type="NCBI Taxonomy" id="64517"/>
    <lineage>
        <taxon>Eukaryota</taxon>
        <taxon>Fungi</taxon>
        <taxon>Fungi incertae sedis</taxon>
        <taxon>Chytridiomycota</taxon>
        <taxon>Chytridiomycota incertae sedis</taxon>
        <taxon>Chytridiomycetes</taxon>
        <taxon>Rhizophlyctidales</taxon>
        <taxon>Rhizophlyctidaceae</taxon>
        <taxon>Rhizophlyctis</taxon>
    </lineage>
</organism>
<dbReference type="Proteomes" id="UP001212841">
    <property type="component" value="Unassembled WGS sequence"/>
</dbReference>
<keyword evidence="3" id="KW-1185">Reference proteome</keyword>
<feature type="region of interest" description="Disordered" evidence="1">
    <location>
        <begin position="1"/>
        <end position="50"/>
    </location>
</feature>
<protein>
    <submittedName>
        <fullName evidence="2">Uncharacterized protein</fullName>
    </submittedName>
</protein>
<feature type="non-terminal residue" evidence="2">
    <location>
        <position position="1"/>
    </location>
</feature>
<proteinExistence type="predicted"/>
<accession>A0AAD5X0T0</accession>
<evidence type="ECO:0000256" key="1">
    <source>
        <dbReference type="SAM" id="MobiDB-lite"/>
    </source>
</evidence>
<evidence type="ECO:0000313" key="3">
    <source>
        <dbReference type="Proteomes" id="UP001212841"/>
    </source>
</evidence>
<sequence>GGEDEEGGIEAPAPKPVKVASNVRPKSILKKAAKKGGPVAAKSKHKKQRK</sequence>
<dbReference type="AlphaFoldDB" id="A0AAD5X0T0"/>